<dbReference type="EMBL" id="BGPR01002699">
    <property type="protein sequence ID" value="GBM77601.1"/>
    <property type="molecule type" value="Genomic_DNA"/>
</dbReference>
<dbReference type="AlphaFoldDB" id="A0A4Y2IIJ1"/>
<sequence length="160" mass="18579">MAVEAFVPSVNQSFEIGIEEIKVQVVEPLNDGFLNFGIGSEMTACQVLLQLSEEMKITWCEIRAIGRLFRRSALCSSRTSFLHSSNSLHRNPTSFHGITLSYDFSYKCFLQTERFSYTSHFNPRPCIRQRSHLVTEILEHYGTSSLIYMWRWNAMIVYHI</sequence>
<name>A0A4Y2IIJ1_ARAVE</name>
<proteinExistence type="predicted"/>
<protein>
    <submittedName>
        <fullName evidence="1">Uncharacterized protein</fullName>
    </submittedName>
</protein>
<gene>
    <name evidence="1" type="ORF">AVEN_165628_1</name>
</gene>
<evidence type="ECO:0000313" key="1">
    <source>
        <dbReference type="EMBL" id="GBM77601.1"/>
    </source>
</evidence>
<dbReference type="Proteomes" id="UP000499080">
    <property type="component" value="Unassembled WGS sequence"/>
</dbReference>
<accession>A0A4Y2IIJ1</accession>
<organism evidence="1 2">
    <name type="scientific">Araneus ventricosus</name>
    <name type="common">Orbweaver spider</name>
    <name type="synonym">Epeira ventricosa</name>
    <dbReference type="NCBI Taxonomy" id="182803"/>
    <lineage>
        <taxon>Eukaryota</taxon>
        <taxon>Metazoa</taxon>
        <taxon>Ecdysozoa</taxon>
        <taxon>Arthropoda</taxon>
        <taxon>Chelicerata</taxon>
        <taxon>Arachnida</taxon>
        <taxon>Araneae</taxon>
        <taxon>Araneomorphae</taxon>
        <taxon>Entelegynae</taxon>
        <taxon>Araneoidea</taxon>
        <taxon>Araneidae</taxon>
        <taxon>Araneus</taxon>
    </lineage>
</organism>
<keyword evidence="2" id="KW-1185">Reference proteome</keyword>
<comment type="caution">
    <text evidence="1">The sequence shown here is derived from an EMBL/GenBank/DDBJ whole genome shotgun (WGS) entry which is preliminary data.</text>
</comment>
<reference evidence="1 2" key="1">
    <citation type="journal article" date="2019" name="Sci. Rep.">
        <title>Orb-weaving spider Araneus ventricosus genome elucidates the spidroin gene catalogue.</title>
        <authorList>
            <person name="Kono N."/>
            <person name="Nakamura H."/>
            <person name="Ohtoshi R."/>
            <person name="Moran D.A.P."/>
            <person name="Shinohara A."/>
            <person name="Yoshida Y."/>
            <person name="Fujiwara M."/>
            <person name="Mori M."/>
            <person name="Tomita M."/>
            <person name="Arakawa K."/>
        </authorList>
    </citation>
    <scope>NUCLEOTIDE SEQUENCE [LARGE SCALE GENOMIC DNA]</scope>
</reference>
<evidence type="ECO:0000313" key="2">
    <source>
        <dbReference type="Proteomes" id="UP000499080"/>
    </source>
</evidence>